<keyword evidence="17" id="KW-1185">Reference proteome</keyword>
<dbReference type="PANTHER" id="PTHR32294">
    <property type="entry name" value="DNA POLYMERASE III SUBUNIT ALPHA"/>
    <property type="match status" value="1"/>
</dbReference>
<evidence type="ECO:0000256" key="6">
    <source>
        <dbReference type="ARBA" id="ARBA00022705"/>
    </source>
</evidence>
<evidence type="ECO:0000256" key="4">
    <source>
        <dbReference type="ARBA" id="ARBA00022679"/>
    </source>
</evidence>
<evidence type="ECO:0000313" key="17">
    <source>
        <dbReference type="Proteomes" id="UP001205748"/>
    </source>
</evidence>
<keyword evidence="7 13" id="KW-0540">Nuclease</keyword>
<dbReference type="Gene3D" id="1.10.150.870">
    <property type="match status" value="1"/>
</dbReference>
<dbReference type="Gene3D" id="3.20.20.140">
    <property type="entry name" value="Metal-dependent hydrolases"/>
    <property type="match status" value="2"/>
</dbReference>
<keyword evidence="10 13" id="KW-0239">DNA-directed DNA polymerase</keyword>
<dbReference type="NCBIfam" id="NF001688">
    <property type="entry name" value="PRK00448.1"/>
    <property type="match status" value="1"/>
</dbReference>
<dbReference type="Pfam" id="PF00929">
    <property type="entry name" value="RNase_T"/>
    <property type="match status" value="1"/>
</dbReference>
<evidence type="ECO:0000256" key="12">
    <source>
        <dbReference type="ARBA" id="ARBA00049244"/>
    </source>
</evidence>
<dbReference type="NCBIfam" id="TIGR01405">
    <property type="entry name" value="polC_Gram_pos"/>
    <property type="match status" value="1"/>
</dbReference>
<dbReference type="InterPro" id="IPR013520">
    <property type="entry name" value="Ribonucl_H"/>
</dbReference>
<dbReference type="Gene3D" id="1.10.150.700">
    <property type="entry name" value="PolC, middle finger domain"/>
    <property type="match status" value="1"/>
</dbReference>
<evidence type="ECO:0000256" key="1">
    <source>
        <dbReference type="ARBA" id="ARBA00003452"/>
    </source>
</evidence>
<accession>A0AAE3KYS8</accession>
<dbReference type="InterPro" id="IPR004365">
    <property type="entry name" value="NA-bd_OB_tRNA"/>
</dbReference>
<reference evidence="16" key="1">
    <citation type="submission" date="2022-07" db="EMBL/GenBank/DDBJ databases">
        <title>Enhanced cultured diversity of the mouse gut microbiota enables custom-made synthetic communities.</title>
        <authorList>
            <person name="Afrizal A."/>
        </authorList>
    </citation>
    <scope>NUCLEOTIDE SEQUENCE</scope>
    <source>
        <strain evidence="16">DSM 28593</strain>
    </source>
</reference>
<evidence type="ECO:0000256" key="2">
    <source>
        <dbReference type="ARBA" id="ARBA00004496"/>
    </source>
</evidence>
<evidence type="ECO:0000259" key="15">
    <source>
        <dbReference type="SMART" id="SM00481"/>
    </source>
</evidence>
<evidence type="ECO:0000256" key="13">
    <source>
        <dbReference type="HAMAP-Rule" id="MF_00356"/>
    </source>
</evidence>
<dbReference type="InterPro" id="IPR004013">
    <property type="entry name" value="PHP_dom"/>
</dbReference>
<evidence type="ECO:0000256" key="5">
    <source>
        <dbReference type="ARBA" id="ARBA00022695"/>
    </source>
</evidence>
<dbReference type="Gene3D" id="3.30.420.10">
    <property type="entry name" value="Ribonuclease H-like superfamily/Ribonuclease H"/>
    <property type="match status" value="1"/>
</dbReference>
<protein>
    <recommendedName>
        <fullName evidence="13">DNA polymerase III PolC-type</fullName>
        <shortName evidence="13">PolIII</shortName>
        <ecNumber evidence="13">2.7.7.7</ecNumber>
    </recommendedName>
</protein>
<dbReference type="SUPFAM" id="SSF50249">
    <property type="entry name" value="Nucleic acid-binding proteins"/>
    <property type="match status" value="1"/>
</dbReference>
<dbReference type="InterPro" id="IPR012340">
    <property type="entry name" value="NA-bd_OB-fold"/>
</dbReference>
<sequence>MHSIEKKNKFFDKIIQNNQFTFLNNCQIKKVKVNKDLNSWEIILEGPFKIENILIKELENYCLTYYPFVKDIHITYREITSLSAEDRKYNSIQDWYTEGRKELFLWVKKDYPSIISSIPLEDWKIDNNILIIKADSQIALESIHNRNIPAFIREKLSKKVIQPFKVEFIIRQDNVDKGEFHNLKEKELRKIIEKTVVQQDDSIVKTANNENHRQEKSFTRRVIKGKNITGIPTHIEKVSLESGTIIIQGHVFDLECRLFNNNKGIITFNITDYSNSITVKAFDKKDALESMQEDLTENPYVRVKGEVQFDKYSREIVVMAKDVQLYNHQEKIDTCEEKRVELHVHSQFSAMDGISNIKSIIEQAARWGHQAIAVTDHGVLQAYPDAMNAGKKNNIKVIYGVEGYLVDDDDAVVWGENQGELDQTFIVFDIETTGLSPDKNQITEIGAVKIKNQQVIDRFSTLINPECPIPLKITELTGITDEMVENQPKISEVLPTFLEFCDDAVLVAHNAKFDISFIKNKAFEMGRQVNNTILDTLALARMSLPQLKRHRLNNLAKYFDVKLLNHHRAVDDAEATAEIFMNLINMAKDKGANKLKDLNFIFTDKNAIKKMDTFHVIILVKNQIGLKNLYKIVSMSHIDYFYRRPRIPKSLLTELGEGLIIGTACEAGELYRALLRKAEESELKKLISFYDYLEIQPIENNKFLIEKGIVENSDGLKEINKKIVELGEKYNKPVVATCDVHFLQEHDKIFREILMTGQGFSDANNQPPLYLRTTDEMLMEFEYLGEKKCQEVVIKNTNLIAEQIEEILPIPQETFPPKIDGAEDDIYNMTMTTAHKIYGEDLPEVVQKRLDKELNSIISNGYAVLYLIAHKLVAKSLQDGYLVGSRGSVGSSLVATFTDITEVNPLPPHYICPKCKHSQFFDSNVVGVGPDLPDANCPVCNSPYKKDGFDIPFEVFLGFEGDKEPDIDLNFSGEYQPVAHRYTEELFGKGQVFRAGTIGTIADKTAYGFVKNYVDEKEKVLHNAEMNRLVRGCTGIKRSTGQHPGGIMVVPADKEIYDFSPIQRPADDQETDIITTHFDYHSLSGRLLKLDILGHDDPTVIRMLEDLTGMDATKIPLDDEKTMSIFTSPEALNVSNEDIGSTVGTFGIPEFGTRFVRQMLEDTKPTAFADLIRISGLSHGTDVWLNNAQELVRNNTCSIKEVISTRDDIMVYLIYKGLKPKYAFKIMESVRKGRGLGEEDQAEMEKNGVPQWYIESCKKIKYMFPKAHASAYVMMAFRIAYFKVHFPLAFYATYFSVRADDFDADLIIKGRDTINEKIKELEGKGNALTVKERGLLTVLEIALEMYCRGFKVLPVDLYKSHADKFILHDDALLAPFNSLQGLGIKAAYSIMQSREEGKFISKEDLRERSRISKTVIEILDQHGSLEGLPDSNQLSLF</sequence>
<dbReference type="CDD" id="cd06127">
    <property type="entry name" value="DEDDh"/>
    <property type="match status" value="1"/>
</dbReference>
<name>A0AAE3KYS8_9FIRM</name>
<dbReference type="InterPro" id="IPR006308">
    <property type="entry name" value="Pol_III_a_PolC-type_gram_pos"/>
</dbReference>
<dbReference type="InterPro" id="IPR029460">
    <property type="entry name" value="DNAPol_HHH"/>
</dbReference>
<dbReference type="InterPro" id="IPR036397">
    <property type="entry name" value="RNaseH_sf"/>
</dbReference>
<evidence type="ECO:0000256" key="11">
    <source>
        <dbReference type="ARBA" id="ARBA00025611"/>
    </source>
</evidence>
<evidence type="ECO:0000256" key="7">
    <source>
        <dbReference type="ARBA" id="ARBA00022722"/>
    </source>
</evidence>
<proteinExistence type="inferred from homology"/>
<dbReference type="RefSeq" id="WP_257529566.1">
    <property type="nucleotide sequence ID" value="NZ_JANKAS010000002.1"/>
</dbReference>
<keyword evidence="3 13" id="KW-0963">Cytoplasm</keyword>
<dbReference type="SUPFAM" id="SSF53098">
    <property type="entry name" value="Ribonuclease H-like"/>
    <property type="match status" value="1"/>
</dbReference>
<dbReference type="Pfam" id="PF02811">
    <property type="entry name" value="PHP"/>
    <property type="match status" value="1"/>
</dbReference>
<comment type="catalytic activity">
    <reaction evidence="12 13">
        <text>DNA(n) + a 2'-deoxyribonucleoside 5'-triphosphate = DNA(n+1) + diphosphate</text>
        <dbReference type="Rhea" id="RHEA:22508"/>
        <dbReference type="Rhea" id="RHEA-COMP:17339"/>
        <dbReference type="Rhea" id="RHEA-COMP:17340"/>
        <dbReference type="ChEBI" id="CHEBI:33019"/>
        <dbReference type="ChEBI" id="CHEBI:61560"/>
        <dbReference type="ChEBI" id="CHEBI:173112"/>
        <dbReference type="EC" id="2.7.7.7"/>
    </reaction>
</comment>
<dbReference type="Gene3D" id="6.10.140.1510">
    <property type="match status" value="1"/>
</dbReference>
<feature type="domain" description="Polymerase/histidinol phosphatase N-terminal" evidence="15">
    <location>
        <begin position="340"/>
        <end position="407"/>
    </location>
</feature>
<dbReference type="GO" id="GO:0003677">
    <property type="term" value="F:DNA binding"/>
    <property type="evidence" value="ECO:0007669"/>
    <property type="project" value="UniProtKB-UniRule"/>
</dbReference>
<dbReference type="GO" id="GO:0006261">
    <property type="term" value="P:DNA-templated DNA replication"/>
    <property type="evidence" value="ECO:0007669"/>
    <property type="project" value="UniProtKB-UniRule"/>
</dbReference>
<dbReference type="InterPro" id="IPR044923">
    <property type="entry name" value="PolC_middle_finger_sf"/>
</dbReference>
<dbReference type="Proteomes" id="UP001205748">
    <property type="component" value="Unassembled WGS sequence"/>
</dbReference>
<comment type="subcellular location">
    <subcellularLocation>
        <location evidence="2 13">Cytoplasm</location>
    </subcellularLocation>
</comment>
<dbReference type="EMBL" id="JANKAS010000002">
    <property type="protein sequence ID" value="MCR1898110.1"/>
    <property type="molecule type" value="Genomic_DNA"/>
</dbReference>
<organism evidence="16 17">
    <name type="scientific">Irregularibacter muris</name>
    <dbReference type="NCBI Taxonomy" id="1796619"/>
    <lineage>
        <taxon>Bacteria</taxon>
        <taxon>Bacillati</taxon>
        <taxon>Bacillota</taxon>
        <taxon>Clostridia</taxon>
        <taxon>Eubacteriales</taxon>
        <taxon>Eubacteriaceae</taxon>
        <taxon>Irregularibacter</taxon>
    </lineage>
</organism>
<evidence type="ECO:0000256" key="3">
    <source>
        <dbReference type="ARBA" id="ARBA00022490"/>
    </source>
</evidence>
<dbReference type="GO" id="GO:0008408">
    <property type="term" value="F:3'-5' exonuclease activity"/>
    <property type="evidence" value="ECO:0007669"/>
    <property type="project" value="UniProtKB-UniRule"/>
</dbReference>
<dbReference type="Pfam" id="PF01336">
    <property type="entry name" value="tRNA_anti-codon"/>
    <property type="match status" value="1"/>
</dbReference>
<dbReference type="Pfam" id="PF07733">
    <property type="entry name" value="DNA_pol3_alpha"/>
    <property type="match status" value="2"/>
</dbReference>
<dbReference type="EC" id="2.7.7.7" evidence="13"/>
<dbReference type="HAMAP" id="MF_00356">
    <property type="entry name" value="DNApol_PolC"/>
    <property type="match status" value="1"/>
</dbReference>
<dbReference type="PANTHER" id="PTHR32294:SF5">
    <property type="entry name" value="DNA POLYMERASE III POLC-TYPE"/>
    <property type="match status" value="1"/>
</dbReference>
<dbReference type="SMART" id="SM00479">
    <property type="entry name" value="EXOIII"/>
    <property type="match status" value="1"/>
</dbReference>
<evidence type="ECO:0000259" key="14">
    <source>
        <dbReference type="SMART" id="SM00479"/>
    </source>
</evidence>
<keyword evidence="6 13" id="KW-0235">DNA replication</keyword>
<comment type="function">
    <text evidence="1 13">Required for replicative DNA synthesis. This DNA polymerase also exhibits 3' to 5' exonuclease activity.</text>
</comment>
<comment type="caution">
    <text evidence="16">The sequence shown here is derived from an EMBL/GenBank/DDBJ whole genome shotgun (WGS) entry which is preliminary data.</text>
</comment>
<dbReference type="FunFam" id="3.30.420.10:FF:000045">
    <property type="entry name" value="3'-5' exonuclease DinG"/>
    <property type="match status" value="1"/>
</dbReference>
<dbReference type="CDD" id="cd07435">
    <property type="entry name" value="PHP_PolIIIA_POLC"/>
    <property type="match status" value="1"/>
</dbReference>
<dbReference type="InterPro" id="IPR006054">
    <property type="entry name" value="DnaQ"/>
</dbReference>
<evidence type="ECO:0000256" key="9">
    <source>
        <dbReference type="ARBA" id="ARBA00022839"/>
    </source>
</evidence>
<keyword evidence="9 13" id="KW-0269">Exonuclease</keyword>
<dbReference type="InterPro" id="IPR040982">
    <property type="entry name" value="DNA_pol3_finger"/>
</dbReference>
<keyword evidence="4 13" id="KW-0808">Transferase</keyword>
<dbReference type="InterPro" id="IPR004805">
    <property type="entry name" value="DnaE2/DnaE/PolC"/>
</dbReference>
<dbReference type="GO" id="GO:0003887">
    <property type="term" value="F:DNA-directed DNA polymerase activity"/>
    <property type="evidence" value="ECO:0007669"/>
    <property type="project" value="UniProtKB-UniRule"/>
</dbReference>
<dbReference type="CDD" id="cd04484">
    <property type="entry name" value="polC_OBF"/>
    <property type="match status" value="1"/>
</dbReference>
<keyword evidence="8 13" id="KW-0378">Hydrolase</keyword>
<keyword evidence="5 13" id="KW-0548">Nucleotidyltransferase</keyword>
<dbReference type="Gene3D" id="3.30.1900.20">
    <property type="match status" value="2"/>
</dbReference>
<dbReference type="InterPro" id="IPR012337">
    <property type="entry name" value="RNaseH-like_sf"/>
</dbReference>
<dbReference type="GO" id="GO:0005737">
    <property type="term" value="C:cytoplasm"/>
    <property type="evidence" value="ECO:0007669"/>
    <property type="project" value="UniProtKB-SubCell"/>
</dbReference>
<feature type="domain" description="Exonuclease" evidence="14">
    <location>
        <begin position="424"/>
        <end position="589"/>
    </location>
</feature>
<dbReference type="Gene3D" id="2.40.50.140">
    <property type="entry name" value="Nucleic acid-binding proteins"/>
    <property type="match status" value="1"/>
</dbReference>
<comment type="similarity">
    <text evidence="13">Belongs to the DNA polymerase type-C family. PolC subfamily.</text>
</comment>
<gene>
    <name evidence="13" type="primary">polC</name>
    <name evidence="16" type="ORF">NSA47_03800</name>
</gene>
<evidence type="ECO:0000256" key="8">
    <source>
        <dbReference type="ARBA" id="ARBA00022801"/>
    </source>
</evidence>
<dbReference type="NCBIfam" id="TIGR00573">
    <property type="entry name" value="dnaq"/>
    <property type="match status" value="1"/>
</dbReference>
<dbReference type="Pfam" id="PF17657">
    <property type="entry name" value="DNA_pol3_finger"/>
    <property type="match status" value="1"/>
</dbReference>
<comment type="function">
    <text evidence="11">DNA polymerase III is a complex, multichain enzyme responsible for most of the replicative synthesis in bacteria. This DNA polymerase also exhibits 3' to 5' exonuclease activity. The alpha chain is the DNA polymerase.</text>
</comment>
<dbReference type="InterPro" id="IPR011708">
    <property type="entry name" value="DNA_pol3_alpha_NTPase_dom"/>
</dbReference>
<dbReference type="InterPro" id="IPR003141">
    <property type="entry name" value="Pol/His_phosphatase_N"/>
</dbReference>
<evidence type="ECO:0000313" key="16">
    <source>
        <dbReference type="EMBL" id="MCR1898110.1"/>
    </source>
</evidence>
<dbReference type="SMART" id="SM00481">
    <property type="entry name" value="POLIIIAc"/>
    <property type="match status" value="1"/>
</dbReference>
<dbReference type="Pfam" id="PF14579">
    <property type="entry name" value="HHH_6"/>
    <property type="match status" value="1"/>
</dbReference>
<evidence type="ECO:0000256" key="10">
    <source>
        <dbReference type="ARBA" id="ARBA00022932"/>
    </source>
</evidence>